<feature type="region of interest" description="Disordered" evidence="7">
    <location>
        <begin position="1"/>
        <end position="25"/>
    </location>
</feature>
<dbReference type="SUPFAM" id="SSF55785">
    <property type="entry name" value="PYP-like sensor domain (PAS domain)"/>
    <property type="match status" value="1"/>
</dbReference>
<dbReference type="Pfam" id="PF02518">
    <property type="entry name" value="HATPase_c"/>
    <property type="match status" value="1"/>
</dbReference>
<dbReference type="PROSITE" id="PS50109">
    <property type="entry name" value="HIS_KIN"/>
    <property type="match status" value="1"/>
</dbReference>
<dbReference type="CDD" id="cd00082">
    <property type="entry name" value="HisKA"/>
    <property type="match status" value="1"/>
</dbReference>
<dbReference type="InterPro" id="IPR050736">
    <property type="entry name" value="Sensor_HK_Regulatory"/>
</dbReference>
<evidence type="ECO:0000256" key="1">
    <source>
        <dbReference type="ARBA" id="ARBA00000085"/>
    </source>
</evidence>
<accession>A0ABU0YMD8</accession>
<protein>
    <recommendedName>
        <fullName evidence="2">histidine kinase</fullName>
        <ecNumber evidence="2">2.7.13.3</ecNumber>
    </recommendedName>
</protein>
<comment type="catalytic activity">
    <reaction evidence="1">
        <text>ATP + protein L-histidine = ADP + protein N-phospho-L-histidine.</text>
        <dbReference type="EC" id="2.7.13.3"/>
    </reaction>
</comment>
<dbReference type="InterPro" id="IPR036890">
    <property type="entry name" value="HATPase_C_sf"/>
</dbReference>
<feature type="domain" description="Histidine kinase" evidence="8">
    <location>
        <begin position="284"/>
        <end position="505"/>
    </location>
</feature>
<dbReference type="PROSITE" id="PS50113">
    <property type="entry name" value="PAC"/>
    <property type="match status" value="1"/>
</dbReference>
<dbReference type="Pfam" id="PF00512">
    <property type="entry name" value="HisKA"/>
    <property type="match status" value="1"/>
</dbReference>
<name>A0ABU0YMD8_9PROT</name>
<dbReference type="PANTHER" id="PTHR43711">
    <property type="entry name" value="TWO-COMPONENT HISTIDINE KINASE"/>
    <property type="match status" value="1"/>
</dbReference>
<keyword evidence="6" id="KW-0902">Two-component regulatory system</keyword>
<evidence type="ECO:0000259" key="8">
    <source>
        <dbReference type="PROSITE" id="PS50109"/>
    </source>
</evidence>
<dbReference type="CDD" id="cd00130">
    <property type="entry name" value="PAS"/>
    <property type="match status" value="1"/>
</dbReference>
<dbReference type="RefSeq" id="WP_379956368.1">
    <property type="nucleotide sequence ID" value="NZ_JAUYVI010000004.1"/>
</dbReference>
<feature type="domain" description="PAC" evidence="9">
    <location>
        <begin position="213"/>
        <end position="266"/>
    </location>
</feature>
<evidence type="ECO:0000256" key="7">
    <source>
        <dbReference type="SAM" id="MobiDB-lite"/>
    </source>
</evidence>
<dbReference type="InterPro" id="IPR003594">
    <property type="entry name" value="HATPase_dom"/>
</dbReference>
<keyword evidence="4" id="KW-0808">Transferase</keyword>
<evidence type="ECO:0000259" key="9">
    <source>
        <dbReference type="PROSITE" id="PS50113"/>
    </source>
</evidence>
<dbReference type="Proteomes" id="UP001230156">
    <property type="component" value="Unassembled WGS sequence"/>
</dbReference>
<dbReference type="InterPro" id="IPR000014">
    <property type="entry name" value="PAS"/>
</dbReference>
<keyword evidence="11" id="KW-1185">Reference proteome</keyword>
<dbReference type="EMBL" id="JAUYVI010000004">
    <property type="protein sequence ID" value="MDQ7248887.1"/>
    <property type="molecule type" value="Genomic_DNA"/>
</dbReference>
<evidence type="ECO:0000256" key="6">
    <source>
        <dbReference type="ARBA" id="ARBA00023012"/>
    </source>
</evidence>
<dbReference type="Gene3D" id="3.30.565.10">
    <property type="entry name" value="Histidine kinase-like ATPase, C-terminal domain"/>
    <property type="match status" value="1"/>
</dbReference>
<dbReference type="SUPFAM" id="SSF55874">
    <property type="entry name" value="ATPase domain of HSP90 chaperone/DNA topoisomerase II/histidine kinase"/>
    <property type="match status" value="1"/>
</dbReference>
<dbReference type="GO" id="GO:0016301">
    <property type="term" value="F:kinase activity"/>
    <property type="evidence" value="ECO:0007669"/>
    <property type="project" value="UniProtKB-KW"/>
</dbReference>
<dbReference type="SUPFAM" id="SSF47384">
    <property type="entry name" value="Homodimeric domain of signal transducing histidine kinase"/>
    <property type="match status" value="1"/>
</dbReference>
<evidence type="ECO:0000256" key="5">
    <source>
        <dbReference type="ARBA" id="ARBA00022777"/>
    </source>
</evidence>
<sequence>MKPNPFVVTPTPKGKAAGPRPNGPRPELLQQAFAKELLEFGPAVFLCDTRGEISWSNAAYRKIAETKAGGIQVGNVLPLKDIAEEIDLKRQPLFREDPIGPGAVLRSRHVPLFDERGQLAGFGGLLNLSNETVERTDEHPVVVERHMDFIRLSSDWMWETDSGFNLQMVTHRVNNVLGFSPHELIGRNLMSMVSSEPLRQALRRRLERLSPFRDQPFDADDSNGRRKLFLMSAAPIFDKTDGSLKGFRGAATDITELTRREESLRTAKEAAEVASRAKSHFLANMSHELRTPLNAIIGFTDVMRMGLLGPVENPEYRAYVGDIHGSAQRLLEVINDILDMSRIETGEVELHEAACNVEELFESARRIVHSRMEARAIKFSADLSPRLPRIHADKRKMKQILVNLLGNAVKFTAPGGRVRLSASVGADGGVVLSVEDNGIGIAPEHIERVMEPFAQVEADLDRRFEGIGMGLPLSRGLARLHGGDLALESQVGKGTRATVTLPPERSIEGGHLQAVK</sequence>
<dbReference type="InterPro" id="IPR005467">
    <property type="entry name" value="His_kinase_dom"/>
</dbReference>
<reference evidence="11" key="1">
    <citation type="submission" date="2023-08" db="EMBL/GenBank/DDBJ databases">
        <title>Rhodospirillaceae gen. nov., a novel taxon isolated from the Yangtze River Yuezi River estuary sludge.</title>
        <authorList>
            <person name="Ruan L."/>
        </authorList>
    </citation>
    <scope>NUCLEOTIDE SEQUENCE [LARGE SCALE GENOMIC DNA]</scope>
    <source>
        <strain evidence="11">R-7</strain>
    </source>
</reference>
<keyword evidence="3" id="KW-0597">Phosphoprotein</keyword>
<dbReference type="SMART" id="SM00387">
    <property type="entry name" value="HATPase_c"/>
    <property type="match status" value="1"/>
</dbReference>
<dbReference type="EC" id="2.7.13.3" evidence="2"/>
<dbReference type="CDD" id="cd16922">
    <property type="entry name" value="HATPase_EvgS-ArcB-TorS-like"/>
    <property type="match status" value="1"/>
</dbReference>
<dbReference type="Gene3D" id="1.10.287.130">
    <property type="match status" value="1"/>
</dbReference>
<dbReference type="NCBIfam" id="TIGR00229">
    <property type="entry name" value="sensory_box"/>
    <property type="match status" value="1"/>
</dbReference>
<proteinExistence type="predicted"/>
<dbReference type="Gene3D" id="3.30.450.20">
    <property type="entry name" value="PAS domain"/>
    <property type="match status" value="1"/>
</dbReference>
<keyword evidence="5 10" id="KW-0418">Kinase</keyword>
<evidence type="ECO:0000256" key="2">
    <source>
        <dbReference type="ARBA" id="ARBA00012438"/>
    </source>
</evidence>
<evidence type="ECO:0000256" key="4">
    <source>
        <dbReference type="ARBA" id="ARBA00022679"/>
    </source>
</evidence>
<dbReference type="InterPro" id="IPR003661">
    <property type="entry name" value="HisK_dim/P_dom"/>
</dbReference>
<evidence type="ECO:0000256" key="3">
    <source>
        <dbReference type="ARBA" id="ARBA00022553"/>
    </source>
</evidence>
<evidence type="ECO:0000313" key="10">
    <source>
        <dbReference type="EMBL" id="MDQ7248887.1"/>
    </source>
</evidence>
<dbReference type="InterPro" id="IPR035965">
    <property type="entry name" value="PAS-like_dom_sf"/>
</dbReference>
<dbReference type="InterPro" id="IPR036097">
    <property type="entry name" value="HisK_dim/P_sf"/>
</dbReference>
<dbReference type="SMART" id="SM00388">
    <property type="entry name" value="HisKA"/>
    <property type="match status" value="1"/>
</dbReference>
<comment type="caution">
    <text evidence="10">The sequence shown here is derived from an EMBL/GenBank/DDBJ whole genome shotgun (WGS) entry which is preliminary data.</text>
</comment>
<dbReference type="PRINTS" id="PR00344">
    <property type="entry name" value="BCTRLSENSOR"/>
</dbReference>
<dbReference type="InterPro" id="IPR000700">
    <property type="entry name" value="PAS-assoc_C"/>
</dbReference>
<organism evidence="10 11">
    <name type="scientific">Dongia sedimenti</name>
    <dbReference type="NCBI Taxonomy" id="3064282"/>
    <lineage>
        <taxon>Bacteria</taxon>
        <taxon>Pseudomonadati</taxon>
        <taxon>Pseudomonadota</taxon>
        <taxon>Alphaproteobacteria</taxon>
        <taxon>Rhodospirillales</taxon>
        <taxon>Dongiaceae</taxon>
        <taxon>Dongia</taxon>
    </lineage>
</organism>
<evidence type="ECO:0000313" key="11">
    <source>
        <dbReference type="Proteomes" id="UP001230156"/>
    </source>
</evidence>
<dbReference type="Pfam" id="PF13426">
    <property type="entry name" value="PAS_9"/>
    <property type="match status" value="1"/>
</dbReference>
<gene>
    <name evidence="10" type="ORF">Q8A70_14475</name>
</gene>
<dbReference type="PANTHER" id="PTHR43711:SF26">
    <property type="entry name" value="SENSOR HISTIDINE KINASE RCSC"/>
    <property type="match status" value="1"/>
</dbReference>
<dbReference type="InterPro" id="IPR004358">
    <property type="entry name" value="Sig_transdc_His_kin-like_C"/>
</dbReference>